<dbReference type="CDD" id="cd00427">
    <property type="entry name" value="Ribosomal_L29_HIP"/>
    <property type="match status" value="1"/>
</dbReference>
<dbReference type="RefSeq" id="WP_117001406.1">
    <property type="nucleotide sequence ID" value="NZ_BMJS01000002.1"/>
</dbReference>
<evidence type="ECO:0000256" key="2">
    <source>
        <dbReference type="ARBA" id="ARBA00022980"/>
    </source>
</evidence>
<keyword evidence="3 5" id="KW-0687">Ribonucleoprotein</keyword>
<comment type="caution">
    <text evidence="6">The sequence shown here is derived from an EMBL/GenBank/DDBJ whole genome shotgun (WGS) entry which is preliminary data.</text>
</comment>
<dbReference type="GO" id="GO:0006412">
    <property type="term" value="P:translation"/>
    <property type="evidence" value="ECO:0007669"/>
    <property type="project" value="UniProtKB-UniRule"/>
</dbReference>
<dbReference type="EMBL" id="BMJS01000002">
    <property type="protein sequence ID" value="GGF89187.1"/>
    <property type="molecule type" value="Genomic_DNA"/>
</dbReference>
<proteinExistence type="inferred from homology"/>
<dbReference type="HAMAP" id="MF_00374">
    <property type="entry name" value="Ribosomal_uL29"/>
    <property type="match status" value="1"/>
</dbReference>
<keyword evidence="7" id="KW-1185">Reference proteome</keyword>
<name>A0A8J3E7V6_9GAMM</name>
<gene>
    <name evidence="5 6" type="primary">rpmC</name>
    <name evidence="6" type="ORF">GCM10010995_03060</name>
</gene>
<dbReference type="Gene3D" id="6.10.140.1970">
    <property type="match status" value="1"/>
</dbReference>
<dbReference type="SUPFAM" id="SSF46561">
    <property type="entry name" value="Ribosomal protein L29 (L29p)"/>
    <property type="match status" value="1"/>
</dbReference>
<sequence>MKAIEKIKELKAKSAEELKAHKIDLLKEQFNLRMQKGTGQLTKNHMFKNIRRDIARINTILSEKQKVGN</sequence>
<dbReference type="AlphaFoldDB" id="A0A8J3E7V6"/>
<dbReference type="GO" id="GO:0003735">
    <property type="term" value="F:structural constituent of ribosome"/>
    <property type="evidence" value="ECO:0007669"/>
    <property type="project" value="InterPro"/>
</dbReference>
<organism evidence="6 7">
    <name type="scientific">Cysteiniphilum litorale</name>
    <dbReference type="NCBI Taxonomy" id="2056700"/>
    <lineage>
        <taxon>Bacteria</taxon>
        <taxon>Pseudomonadati</taxon>
        <taxon>Pseudomonadota</taxon>
        <taxon>Gammaproteobacteria</taxon>
        <taxon>Thiotrichales</taxon>
        <taxon>Fastidiosibacteraceae</taxon>
        <taxon>Cysteiniphilum</taxon>
    </lineage>
</organism>
<keyword evidence="2 5" id="KW-0689">Ribosomal protein</keyword>
<evidence type="ECO:0000313" key="7">
    <source>
        <dbReference type="Proteomes" id="UP000636949"/>
    </source>
</evidence>
<evidence type="ECO:0000256" key="3">
    <source>
        <dbReference type="ARBA" id="ARBA00023274"/>
    </source>
</evidence>
<dbReference type="PANTHER" id="PTHR10916">
    <property type="entry name" value="60S RIBOSOMAL PROTEIN L35/50S RIBOSOMAL PROTEIN L29"/>
    <property type="match status" value="1"/>
</dbReference>
<accession>A0A8J3E7V6</accession>
<evidence type="ECO:0000313" key="6">
    <source>
        <dbReference type="EMBL" id="GGF89187.1"/>
    </source>
</evidence>
<dbReference type="Pfam" id="PF00831">
    <property type="entry name" value="Ribosomal_L29"/>
    <property type="match status" value="1"/>
</dbReference>
<protein>
    <recommendedName>
        <fullName evidence="4 5">Large ribosomal subunit protein uL29</fullName>
    </recommendedName>
</protein>
<reference evidence="6" key="2">
    <citation type="submission" date="2020-09" db="EMBL/GenBank/DDBJ databases">
        <authorList>
            <person name="Sun Q."/>
            <person name="Zhou Y."/>
        </authorList>
    </citation>
    <scope>NUCLEOTIDE SEQUENCE</scope>
    <source>
        <strain evidence="6">CGMCC 1.15758</strain>
    </source>
</reference>
<dbReference type="GO" id="GO:0022625">
    <property type="term" value="C:cytosolic large ribosomal subunit"/>
    <property type="evidence" value="ECO:0007669"/>
    <property type="project" value="TreeGrafter"/>
</dbReference>
<evidence type="ECO:0000256" key="5">
    <source>
        <dbReference type="HAMAP-Rule" id="MF_00374"/>
    </source>
</evidence>
<dbReference type="InterPro" id="IPR036049">
    <property type="entry name" value="Ribosomal_uL29_sf"/>
</dbReference>
<dbReference type="InterPro" id="IPR018254">
    <property type="entry name" value="Ribosomal_uL29_CS"/>
</dbReference>
<dbReference type="PROSITE" id="PS00579">
    <property type="entry name" value="RIBOSOMAL_L29"/>
    <property type="match status" value="1"/>
</dbReference>
<reference evidence="6" key="1">
    <citation type="journal article" date="2014" name="Int. J. Syst. Evol. Microbiol.">
        <title>Complete genome sequence of Corynebacterium casei LMG S-19264T (=DSM 44701T), isolated from a smear-ripened cheese.</title>
        <authorList>
            <consortium name="US DOE Joint Genome Institute (JGI-PGF)"/>
            <person name="Walter F."/>
            <person name="Albersmeier A."/>
            <person name="Kalinowski J."/>
            <person name="Ruckert C."/>
        </authorList>
    </citation>
    <scope>NUCLEOTIDE SEQUENCE</scope>
    <source>
        <strain evidence="6">CGMCC 1.15758</strain>
    </source>
</reference>
<evidence type="ECO:0000256" key="4">
    <source>
        <dbReference type="ARBA" id="ARBA00035204"/>
    </source>
</evidence>
<dbReference type="OrthoDB" id="9815192at2"/>
<dbReference type="PANTHER" id="PTHR10916:SF0">
    <property type="entry name" value="LARGE RIBOSOMAL SUBUNIT PROTEIN UL29C"/>
    <property type="match status" value="1"/>
</dbReference>
<evidence type="ECO:0000256" key="1">
    <source>
        <dbReference type="ARBA" id="ARBA00009254"/>
    </source>
</evidence>
<comment type="similarity">
    <text evidence="1 5">Belongs to the universal ribosomal protein uL29 family.</text>
</comment>
<dbReference type="Proteomes" id="UP000636949">
    <property type="component" value="Unassembled WGS sequence"/>
</dbReference>
<dbReference type="NCBIfam" id="TIGR00012">
    <property type="entry name" value="L29"/>
    <property type="match status" value="1"/>
</dbReference>
<dbReference type="InterPro" id="IPR001854">
    <property type="entry name" value="Ribosomal_uL29"/>
</dbReference>
<dbReference type="InterPro" id="IPR050063">
    <property type="entry name" value="Ribosomal_protein_uL29"/>
</dbReference>